<evidence type="ECO:0000256" key="1">
    <source>
        <dbReference type="ARBA" id="ARBA00038101"/>
    </source>
</evidence>
<comment type="caution">
    <text evidence="5">The sequence shown here is derived from an EMBL/GenBank/DDBJ whole genome shotgun (WGS) entry which is preliminary data.</text>
</comment>
<reference evidence="5 6" key="1">
    <citation type="journal article" date="2011" name="J. Gen. Appl. Microbiol.">
        <title>Draft genome sequencing of the enigmatic yeast Saitoella complicata.</title>
        <authorList>
            <person name="Nishida H."/>
            <person name="Hamamoto M."/>
            <person name="Sugiyama J."/>
        </authorList>
    </citation>
    <scope>NUCLEOTIDE SEQUENCE [LARGE SCALE GENOMIC DNA]</scope>
    <source>
        <strain evidence="5 6">NRRL Y-17804</strain>
    </source>
</reference>
<dbReference type="STRING" id="698492.A0A0E9NA83"/>
<dbReference type="Gene3D" id="1.25.40.10">
    <property type="entry name" value="Tetratricopeptide repeat domain"/>
    <property type="match status" value="3"/>
</dbReference>
<keyword evidence="4" id="KW-0732">Signal</keyword>
<gene>
    <name evidence="5" type="ORF">G7K_0931-t1</name>
</gene>
<name>A0A0E9NA83_SAICN</name>
<keyword evidence="3" id="KW-1133">Transmembrane helix</keyword>
<dbReference type="OMA" id="DRSFSEW"/>
<keyword evidence="3" id="KW-0472">Membrane</keyword>
<dbReference type="AlphaFoldDB" id="A0A0E9NA83"/>
<dbReference type="SUPFAM" id="SSF81901">
    <property type="entry name" value="HCP-like"/>
    <property type="match status" value="3"/>
</dbReference>
<dbReference type="InterPro" id="IPR050767">
    <property type="entry name" value="Sel1_AlgK"/>
</dbReference>
<evidence type="ECO:0000313" key="6">
    <source>
        <dbReference type="Proteomes" id="UP000033140"/>
    </source>
</evidence>
<evidence type="ECO:0000313" key="5">
    <source>
        <dbReference type="EMBL" id="GAO46708.1"/>
    </source>
</evidence>
<feature type="signal peptide" evidence="4">
    <location>
        <begin position="1"/>
        <end position="18"/>
    </location>
</feature>
<dbReference type="SMART" id="SM00671">
    <property type="entry name" value="SEL1"/>
    <property type="match status" value="10"/>
</dbReference>
<protein>
    <submittedName>
        <fullName evidence="5">Uncharacterized protein</fullName>
    </submittedName>
</protein>
<feature type="chain" id="PRO_5002430515" evidence="4">
    <location>
        <begin position="19"/>
        <end position="865"/>
    </location>
</feature>
<reference evidence="5 6" key="2">
    <citation type="journal article" date="2014" name="J. Gen. Appl. Microbiol.">
        <title>The early diverging ascomycetous budding yeast Saitoella complicata has three histone deacetylases belonging to the Clr6, Hos2, and Rpd3 lineages.</title>
        <authorList>
            <person name="Nishida H."/>
            <person name="Matsumoto T."/>
            <person name="Kondo S."/>
            <person name="Hamamoto M."/>
            <person name="Yoshikawa H."/>
        </authorList>
    </citation>
    <scope>NUCLEOTIDE SEQUENCE [LARGE SCALE GENOMIC DNA]</scope>
    <source>
        <strain evidence="5 6">NRRL Y-17804</strain>
    </source>
</reference>
<dbReference type="InterPro" id="IPR011990">
    <property type="entry name" value="TPR-like_helical_dom_sf"/>
</dbReference>
<dbReference type="Proteomes" id="UP000033140">
    <property type="component" value="Unassembled WGS sequence"/>
</dbReference>
<dbReference type="GO" id="GO:0036503">
    <property type="term" value="P:ERAD pathway"/>
    <property type="evidence" value="ECO:0007669"/>
    <property type="project" value="TreeGrafter"/>
</dbReference>
<dbReference type="Pfam" id="PF08238">
    <property type="entry name" value="Sel1"/>
    <property type="match status" value="10"/>
</dbReference>
<dbReference type="EMBL" id="BACD03000005">
    <property type="protein sequence ID" value="GAO46708.1"/>
    <property type="molecule type" value="Genomic_DNA"/>
</dbReference>
<evidence type="ECO:0000256" key="4">
    <source>
        <dbReference type="SAM" id="SignalP"/>
    </source>
</evidence>
<comment type="similarity">
    <text evidence="1">Belongs to the sel-1 family.</text>
</comment>
<feature type="transmembrane region" description="Helical" evidence="3">
    <location>
        <begin position="809"/>
        <end position="828"/>
    </location>
</feature>
<organism evidence="5 6">
    <name type="scientific">Saitoella complicata (strain BCRC 22490 / CBS 7301 / JCM 7358 / NBRC 10748 / NRRL Y-17804)</name>
    <dbReference type="NCBI Taxonomy" id="698492"/>
    <lineage>
        <taxon>Eukaryota</taxon>
        <taxon>Fungi</taxon>
        <taxon>Dikarya</taxon>
        <taxon>Ascomycota</taxon>
        <taxon>Taphrinomycotina</taxon>
        <taxon>Taphrinomycotina incertae sedis</taxon>
        <taxon>Saitoella</taxon>
    </lineage>
</organism>
<keyword evidence="3" id="KW-0812">Transmembrane</keyword>
<dbReference type="PANTHER" id="PTHR11102">
    <property type="entry name" value="SEL-1-LIKE PROTEIN"/>
    <property type="match status" value="1"/>
</dbReference>
<evidence type="ECO:0000256" key="2">
    <source>
        <dbReference type="SAM" id="MobiDB-lite"/>
    </source>
</evidence>
<dbReference type="InterPro" id="IPR006597">
    <property type="entry name" value="Sel1-like"/>
</dbReference>
<dbReference type="GO" id="GO:0005789">
    <property type="term" value="C:endoplasmic reticulum membrane"/>
    <property type="evidence" value="ECO:0007669"/>
    <property type="project" value="TreeGrafter"/>
</dbReference>
<accession>A0A0E9NA83</accession>
<feature type="region of interest" description="Disordered" evidence="2">
    <location>
        <begin position="838"/>
        <end position="865"/>
    </location>
</feature>
<proteinExistence type="inferred from homology"/>
<evidence type="ECO:0000256" key="3">
    <source>
        <dbReference type="SAM" id="Phobius"/>
    </source>
</evidence>
<dbReference type="PANTHER" id="PTHR11102:SF147">
    <property type="entry name" value="SEL1L ADAPTOR SUBUNIT OF ERAD E3 UBIQUITIN LIGASE"/>
    <property type="match status" value="1"/>
</dbReference>
<keyword evidence="6" id="KW-1185">Reference proteome</keyword>
<sequence length="865" mass="95566">MRAASAIVLTLLSTAVAAQAVADPEPLQQVIEDVQQPYEGSTVDVDVVEGLPDIPEVEAMMGYTVDRYTVPAMDLGRWDPSMVDPESHRLVHEALVLLRSLEPPEAKANLSSDKGKEKDGGLLSRWSRRAKSALDALRILKVKSLETTEQKIQNDPLVQATLKLETAAAKSNPDALWLLADLNFHGNFSHPLNYAQASHYYSLLASATGNASAQFLLGFLHATALGSGSSPDHAKALTYYTFAAQANETRAQRALAYRYHMGLGTPKNCEEAMEWYRRVAVTSREYYRGGPPGGRHVKRESYRIADDEGGVYGHGASASSSGPGYLGSYRRNVINTNARDGSFEDVFEYLQYVASKGDASAQSILGVLYYDGSRTQERNFGEAMYWFRMLAKQVWLSGIAPGRAIHSPTSDITSLAAKAAGYIGRMYLRGEGVEQDLWKAFDWFRRGVSMGDAMSQNGVGHMFLNGLATKKDVDKAREYFKASAEQGFAPAQVNFAKLLLASPQPSSLSAASQWLELAASEGHVEAYWLLGEMWANGVGRSRSCDRAVGYYKAVAERVEEVGPSGFEDGNRALQRGDLAGAIVYYMMAAEQGYEVGQANAAFLLDGDKTMLDPKAFLKTRSLAKVPKHPRLEKLALTYFSQSAHQSNVDSMIKMGDYFLHGFGLSHNTTDAKKAAQCYHAAERFHSAMAMWNLGWMHENGIGVEQDFHLAKRYYDQAALSSREAYAPVMMSLLKLRVRSVWNALTGGTINGIQKGPAPTMDTSWRSWLAKWYEHQPAAAAAAYRDREDDYDYTIYGDEYDDFGYGEDDLMESLVILTLCAVVGLFLWWRQRRVLRQRNGQQGGQQQGMPVQGAVGLGRPDWVVPH</sequence>
<reference evidence="5 6" key="3">
    <citation type="journal article" date="2015" name="Genome Announc.">
        <title>Draft Genome Sequence of the Archiascomycetous Yeast Saitoella complicata.</title>
        <authorList>
            <person name="Yamauchi K."/>
            <person name="Kondo S."/>
            <person name="Hamamoto M."/>
            <person name="Takahashi Y."/>
            <person name="Ogura Y."/>
            <person name="Hayashi T."/>
            <person name="Nishida H."/>
        </authorList>
    </citation>
    <scope>NUCLEOTIDE SEQUENCE [LARGE SCALE GENOMIC DNA]</scope>
    <source>
        <strain evidence="5 6">NRRL Y-17804</strain>
    </source>
</reference>